<organism evidence="6 7">
    <name type="scientific">Pseudomonas bijieensis</name>
    <dbReference type="NCBI Taxonomy" id="2681983"/>
    <lineage>
        <taxon>Bacteria</taxon>
        <taxon>Pseudomonadati</taxon>
        <taxon>Pseudomonadota</taxon>
        <taxon>Gammaproteobacteria</taxon>
        <taxon>Pseudomonadales</taxon>
        <taxon>Pseudomonadaceae</taxon>
        <taxon>Pseudomonas</taxon>
    </lineage>
</organism>
<feature type="domain" description="HTH lysR-type" evidence="5">
    <location>
        <begin position="1"/>
        <end position="59"/>
    </location>
</feature>
<proteinExistence type="inferred from homology"/>
<protein>
    <submittedName>
        <fullName evidence="6">LysR family transcriptional regulator</fullName>
    </submittedName>
</protein>
<evidence type="ECO:0000313" key="7">
    <source>
        <dbReference type="Proteomes" id="UP000509545"/>
    </source>
</evidence>
<dbReference type="Pfam" id="PF00126">
    <property type="entry name" value="HTH_1"/>
    <property type="match status" value="1"/>
</dbReference>
<dbReference type="SUPFAM" id="SSF53850">
    <property type="entry name" value="Periplasmic binding protein-like II"/>
    <property type="match status" value="1"/>
</dbReference>
<dbReference type="PANTHER" id="PTHR30537">
    <property type="entry name" value="HTH-TYPE TRANSCRIPTIONAL REGULATOR"/>
    <property type="match status" value="1"/>
</dbReference>
<dbReference type="AlphaFoldDB" id="A0A6N1C9S1"/>
<dbReference type="PROSITE" id="PS50931">
    <property type="entry name" value="HTH_LYSR"/>
    <property type="match status" value="1"/>
</dbReference>
<reference evidence="6 7" key="1">
    <citation type="submission" date="2020-02" db="EMBL/GenBank/DDBJ databases">
        <authorList>
            <person name="Liang J."/>
        </authorList>
    </citation>
    <scope>NUCLEOTIDE SEQUENCE [LARGE SCALE GENOMIC DNA]</scope>
    <source>
        <strain evidence="6 7">L22-9</strain>
    </source>
</reference>
<dbReference type="EMBL" id="CP048810">
    <property type="protein sequence ID" value="QKS81854.1"/>
    <property type="molecule type" value="Genomic_DNA"/>
</dbReference>
<dbReference type="GO" id="GO:0003700">
    <property type="term" value="F:DNA-binding transcription factor activity"/>
    <property type="evidence" value="ECO:0007669"/>
    <property type="project" value="InterPro"/>
</dbReference>
<keyword evidence="7" id="KW-1185">Reference proteome</keyword>
<name>A0A6N1C9S1_9PSED</name>
<dbReference type="Proteomes" id="UP000509545">
    <property type="component" value="Chromosome"/>
</dbReference>
<evidence type="ECO:0000256" key="3">
    <source>
        <dbReference type="ARBA" id="ARBA00023125"/>
    </source>
</evidence>
<dbReference type="PANTHER" id="PTHR30537:SF72">
    <property type="entry name" value="LYSR FAMILY TRANSCRIPTIONAL REGULATOR"/>
    <property type="match status" value="1"/>
</dbReference>
<keyword evidence="4" id="KW-0804">Transcription</keyword>
<evidence type="ECO:0000256" key="1">
    <source>
        <dbReference type="ARBA" id="ARBA00009437"/>
    </source>
</evidence>
<keyword evidence="2" id="KW-0805">Transcription regulation</keyword>
<evidence type="ECO:0000256" key="2">
    <source>
        <dbReference type="ARBA" id="ARBA00023015"/>
    </source>
</evidence>
<dbReference type="FunFam" id="1.10.10.10:FF:000001">
    <property type="entry name" value="LysR family transcriptional regulator"/>
    <property type="match status" value="1"/>
</dbReference>
<keyword evidence="3" id="KW-0238">DNA-binding</keyword>
<dbReference type="PRINTS" id="PR00039">
    <property type="entry name" value="HTHLYSR"/>
</dbReference>
<sequence>METLANLECFARSAETGSFSAAARLLGLTPAAVSRNVAMLERNLGVRLFQRSTRKLSLTENGEHFLASIGAHLEALQTAIGAVTTERGEPAGVLRVSLSPSFGIGHVLPLMPQFLARYPLIRPQWHFENRRVDLIAEGFDAAIGGGFELTPGVVSRTLAPAHLIAVASPAYLVTHPRPAHPEDLAHFDNIVLRSSLTGRVRQAVMRNAAGLESALRLPESIVLNDPVAMREATLLGLGISLLTVPDVLPWLERGELVRLLPDWYMDLGAISLYYPSRTLMPAKTRGFIDFITEHFEREGLAKRFCALESSAAPMG</sequence>
<dbReference type="InterPro" id="IPR000847">
    <property type="entry name" value="LysR_HTH_N"/>
</dbReference>
<dbReference type="InterPro" id="IPR036390">
    <property type="entry name" value="WH_DNA-bd_sf"/>
</dbReference>
<dbReference type="KEGG" id="pbz:GN234_07835"/>
<dbReference type="CDD" id="cd08422">
    <property type="entry name" value="PBP2_CrgA_like"/>
    <property type="match status" value="1"/>
</dbReference>
<dbReference type="Pfam" id="PF03466">
    <property type="entry name" value="LysR_substrate"/>
    <property type="match status" value="1"/>
</dbReference>
<dbReference type="Gene3D" id="3.40.190.290">
    <property type="match status" value="1"/>
</dbReference>
<dbReference type="RefSeq" id="WP_109751704.1">
    <property type="nucleotide sequence ID" value="NZ_CP048810.1"/>
</dbReference>
<gene>
    <name evidence="6" type="ORF">GN234_07835</name>
</gene>
<dbReference type="GO" id="GO:0043565">
    <property type="term" value="F:sequence-specific DNA binding"/>
    <property type="evidence" value="ECO:0007669"/>
    <property type="project" value="TreeGrafter"/>
</dbReference>
<dbReference type="InterPro" id="IPR036388">
    <property type="entry name" value="WH-like_DNA-bd_sf"/>
</dbReference>
<evidence type="ECO:0000256" key="4">
    <source>
        <dbReference type="ARBA" id="ARBA00023163"/>
    </source>
</evidence>
<dbReference type="SUPFAM" id="SSF46785">
    <property type="entry name" value="Winged helix' DNA-binding domain"/>
    <property type="match status" value="1"/>
</dbReference>
<dbReference type="GO" id="GO:0006351">
    <property type="term" value="P:DNA-templated transcription"/>
    <property type="evidence" value="ECO:0007669"/>
    <property type="project" value="TreeGrafter"/>
</dbReference>
<accession>A0A6N1C9S1</accession>
<comment type="similarity">
    <text evidence="1">Belongs to the LysR transcriptional regulatory family.</text>
</comment>
<evidence type="ECO:0000313" key="6">
    <source>
        <dbReference type="EMBL" id="QKS81854.1"/>
    </source>
</evidence>
<dbReference type="Gene3D" id="1.10.10.10">
    <property type="entry name" value="Winged helix-like DNA-binding domain superfamily/Winged helix DNA-binding domain"/>
    <property type="match status" value="1"/>
</dbReference>
<evidence type="ECO:0000259" key="5">
    <source>
        <dbReference type="PROSITE" id="PS50931"/>
    </source>
</evidence>
<dbReference type="InterPro" id="IPR058163">
    <property type="entry name" value="LysR-type_TF_proteobact-type"/>
</dbReference>
<dbReference type="InterPro" id="IPR005119">
    <property type="entry name" value="LysR_subst-bd"/>
</dbReference>